<evidence type="ECO:0000259" key="12">
    <source>
        <dbReference type="Pfam" id="PF09335"/>
    </source>
</evidence>
<comment type="subcellular location">
    <subcellularLocation>
        <location evidence="2">Golgi apparatus membrane</location>
        <topology evidence="2">Multi-pass membrane protein</topology>
    </subcellularLocation>
</comment>
<feature type="transmembrane region" description="Helical" evidence="11">
    <location>
        <begin position="231"/>
        <end position="253"/>
    </location>
</feature>
<comment type="function">
    <text evidence="1">Golgi membrane protein involved in vesicular trafficking and spindle migration.</text>
</comment>
<evidence type="ECO:0000256" key="1">
    <source>
        <dbReference type="ARBA" id="ARBA00002978"/>
    </source>
</evidence>
<dbReference type="PANTHER" id="PTHR47549">
    <property type="entry name" value="GOLGI APPARATUS MEMBRANE PROTEIN TVP38-RELATED"/>
    <property type="match status" value="1"/>
</dbReference>
<protein>
    <recommendedName>
        <fullName evidence="4">Golgi apparatus membrane protein TVP38</fullName>
    </recommendedName>
    <alternativeName>
        <fullName evidence="5">Golgi apparatus membrane protein tvp38</fullName>
    </alternativeName>
</protein>
<evidence type="ECO:0000256" key="5">
    <source>
        <dbReference type="ARBA" id="ARBA00020673"/>
    </source>
</evidence>
<evidence type="ECO:0000256" key="7">
    <source>
        <dbReference type="ARBA" id="ARBA00022989"/>
    </source>
</evidence>
<accession>A0A0H2RTP2</accession>
<evidence type="ECO:0000256" key="2">
    <source>
        <dbReference type="ARBA" id="ARBA00004653"/>
    </source>
</evidence>
<keyword evidence="7 11" id="KW-1133">Transmembrane helix</keyword>
<evidence type="ECO:0000313" key="14">
    <source>
        <dbReference type="Proteomes" id="UP000053477"/>
    </source>
</evidence>
<proteinExistence type="inferred from homology"/>
<evidence type="ECO:0000256" key="4">
    <source>
        <dbReference type="ARBA" id="ARBA00013533"/>
    </source>
</evidence>
<dbReference type="InterPro" id="IPR032816">
    <property type="entry name" value="VTT_dom"/>
</dbReference>
<dbReference type="EMBL" id="KQ085970">
    <property type="protein sequence ID" value="KLO12818.1"/>
    <property type="molecule type" value="Genomic_DNA"/>
</dbReference>
<dbReference type="InterPro" id="IPR051076">
    <property type="entry name" value="Golgi_membrane_TVP38/TMEM64"/>
</dbReference>
<dbReference type="Pfam" id="PF09335">
    <property type="entry name" value="VTT_dom"/>
    <property type="match status" value="1"/>
</dbReference>
<feature type="transmembrane region" description="Helical" evidence="11">
    <location>
        <begin position="62"/>
        <end position="81"/>
    </location>
</feature>
<dbReference type="AlphaFoldDB" id="A0A0H2RTP2"/>
<keyword evidence="9 11" id="KW-0472">Membrane</keyword>
<name>A0A0H2RTP2_9AGAM</name>
<dbReference type="GO" id="GO:0000139">
    <property type="term" value="C:Golgi membrane"/>
    <property type="evidence" value="ECO:0007669"/>
    <property type="project" value="UniProtKB-SubCell"/>
</dbReference>
<organism evidence="13 14">
    <name type="scientific">Schizopora paradoxa</name>
    <dbReference type="NCBI Taxonomy" id="27342"/>
    <lineage>
        <taxon>Eukaryota</taxon>
        <taxon>Fungi</taxon>
        <taxon>Dikarya</taxon>
        <taxon>Basidiomycota</taxon>
        <taxon>Agaricomycotina</taxon>
        <taxon>Agaricomycetes</taxon>
        <taxon>Hymenochaetales</taxon>
        <taxon>Schizoporaceae</taxon>
        <taxon>Schizopora</taxon>
    </lineage>
</organism>
<dbReference type="Proteomes" id="UP000053477">
    <property type="component" value="Unassembled WGS sequence"/>
</dbReference>
<keyword evidence="14" id="KW-1185">Reference proteome</keyword>
<dbReference type="OrthoDB" id="166803at2759"/>
<evidence type="ECO:0000256" key="3">
    <source>
        <dbReference type="ARBA" id="ARBA00008640"/>
    </source>
</evidence>
<comment type="similarity">
    <text evidence="3">Belongs to the TVP38/TMEM64 family.</text>
</comment>
<dbReference type="GO" id="GO:0016192">
    <property type="term" value="P:vesicle-mediated transport"/>
    <property type="evidence" value="ECO:0007669"/>
    <property type="project" value="TreeGrafter"/>
</dbReference>
<keyword evidence="6 11" id="KW-0812">Transmembrane</keyword>
<evidence type="ECO:0000313" key="13">
    <source>
        <dbReference type="EMBL" id="KLO12818.1"/>
    </source>
</evidence>
<sequence length="351" mass="39212">MSSAHSAPPSKWLLRERLRPWIPYILYGATSLAFVLAITFWKDDVFRNLDELSHWLRDEGESGYLLLGAMIFVTCIPPLPLYSTLQVLSGYTFGAWVGGIVSYVSALLGALFVFGVSRLYFRRTITRCLSHTKSFRRVVRAIARRPSLLFLVRLAPYPYNMLNALLAGAPTLTFRTYASCTALSLFKVWIHTTIGASIHSFAAYHVHKPKAGEDDPDSAPELKNGDDDSDFLSQATTIGGLVLCIAIAVYLSFVARRAVNEELDDDADDNMEEMEEGNATRARPPTIIERLHARERERERARERRLGNDEETAAFLSSNGEGSSSSQSLDSEEQEMSERNIIRLASPAPRS</sequence>
<gene>
    <name evidence="13" type="ORF">SCHPADRAFT_828858</name>
</gene>
<dbReference type="STRING" id="27342.A0A0H2RTP2"/>
<evidence type="ECO:0000256" key="11">
    <source>
        <dbReference type="SAM" id="Phobius"/>
    </source>
</evidence>
<evidence type="ECO:0000256" key="10">
    <source>
        <dbReference type="SAM" id="MobiDB-lite"/>
    </source>
</evidence>
<feature type="region of interest" description="Disordered" evidence="10">
    <location>
        <begin position="266"/>
        <end position="351"/>
    </location>
</feature>
<keyword evidence="8" id="KW-0333">Golgi apparatus</keyword>
<dbReference type="GO" id="GO:0000022">
    <property type="term" value="P:mitotic spindle elongation"/>
    <property type="evidence" value="ECO:0007669"/>
    <property type="project" value="TreeGrafter"/>
</dbReference>
<evidence type="ECO:0000256" key="8">
    <source>
        <dbReference type="ARBA" id="ARBA00023034"/>
    </source>
</evidence>
<dbReference type="PANTHER" id="PTHR47549:SF3">
    <property type="entry name" value="GOLGI APPARATUS MEMBRANE PROTEIN TVP38"/>
    <property type="match status" value="1"/>
</dbReference>
<feature type="transmembrane region" description="Helical" evidence="11">
    <location>
        <begin position="93"/>
        <end position="121"/>
    </location>
</feature>
<evidence type="ECO:0000256" key="6">
    <source>
        <dbReference type="ARBA" id="ARBA00022692"/>
    </source>
</evidence>
<feature type="compositionally biased region" description="Low complexity" evidence="10">
    <location>
        <begin position="316"/>
        <end position="329"/>
    </location>
</feature>
<feature type="compositionally biased region" description="Acidic residues" evidence="10">
    <location>
        <begin position="266"/>
        <end position="276"/>
    </location>
</feature>
<feature type="domain" description="VTT" evidence="12">
    <location>
        <begin position="82"/>
        <end position="196"/>
    </location>
</feature>
<reference evidence="13 14" key="1">
    <citation type="submission" date="2015-04" db="EMBL/GenBank/DDBJ databases">
        <title>Complete genome sequence of Schizopora paradoxa KUC8140, a cosmopolitan wood degrader in East Asia.</title>
        <authorList>
            <consortium name="DOE Joint Genome Institute"/>
            <person name="Min B."/>
            <person name="Park H."/>
            <person name="Jang Y."/>
            <person name="Kim J.-J."/>
            <person name="Kim K.H."/>
            <person name="Pangilinan J."/>
            <person name="Lipzen A."/>
            <person name="Riley R."/>
            <person name="Grigoriev I.V."/>
            <person name="Spatafora J.W."/>
            <person name="Choi I.-G."/>
        </authorList>
    </citation>
    <scope>NUCLEOTIDE SEQUENCE [LARGE SCALE GENOMIC DNA]</scope>
    <source>
        <strain evidence="13 14">KUC8140</strain>
    </source>
</reference>
<evidence type="ECO:0000256" key="9">
    <source>
        <dbReference type="ARBA" id="ARBA00023136"/>
    </source>
</evidence>
<feature type="transmembrane region" description="Helical" evidence="11">
    <location>
        <begin position="21"/>
        <end position="41"/>
    </location>
</feature>
<dbReference type="InParanoid" id="A0A0H2RTP2"/>
<feature type="compositionally biased region" description="Basic and acidic residues" evidence="10">
    <location>
        <begin position="289"/>
        <end position="308"/>
    </location>
</feature>